<name>A0A409YE39_9AGAR</name>
<dbReference type="AlphaFoldDB" id="A0A409YE39"/>
<sequence>MTFTFDWTSVPCPILQETPMGWWAQEIDYGYSFLRNPYSNKPFYEVGLALLVDSEITASQCENPEWGIIISAIGGLRGPYSYNHFLYTIKEGGMEGYETLRVVQRRTALSYTSETTAESSVIARVYSLGFIEAIGVPRNDLMDFIKTVPPFEPRDIQVDSRSNDVPRKGNSRAWVLRVLEYMSKGSVTMSNGMQWAWGIQLPGGLNMLKACHVERSPVPITSFEVLQERILAHWRQKGRKITIYDKPTIPLDFLRELFV</sequence>
<evidence type="ECO:0000313" key="1">
    <source>
        <dbReference type="EMBL" id="PPR01270.1"/>
    </source>
</evidence>
<gene>
    <name evidence="1" type="ORF">CVT24_006033</name>
</gene>
<evidence type="ECO:0000313" key="2">
    <source>
        <dbReference type="Proteomes" id="UP000284842"/>
    </source>
</evidence>
<dbReference type="Proteomes" id="UP000284842">
    <property type="component" value="Unassembled WGS sequence"/>
</dbReference>
<protein>
    <submittedName>
        <fullName evidence="1">Uncharacterized protein</fullName>
    </submittedName>
</protein>
<dbReference type="OrthoDB" id="10374931at2759"/>
<comment type="caution">
    <text evidence="1">The sequence shown here is derived from an EMBL/GenBank/DDBJ whole genome shotgun (WGS) entry which is preliminary data.</text>
</comment>
<reference evidence="1 2" key="1">
    <citation type="journal article" date="2018" name="Evol. Lett.">
        <title>Horizontal gene cluster transfer increased hallucinogenic mushroom diversity.</title>
        <authorList>
            <person name="Reynolds H.T."/>
            <person name="Vijayakumar V."/>
            <person name="Gluck-Thaler E."/>
            <person name="Korotkin H.B."/>
            <person name="Matheny P.B."/>
            <person name="Slot J.C."/>
        </authorList>
    </citation>
    <scope>NUCLEOTIDE SEQUENCE [LARGE SCALE GENOMIC DNA]</scope>
    <source>
        <strain evidence="1 2">2629</strain>
    </source>
</reference>
<organism evidence="1 2">
    <name type="scientific">Panaeolus cyanescens</name>
    <dbReference type="NCBI Taxonomy" id="181874"/>
    <lineage>
        <taxon>Eukaryota</taxon>
        <taxon>Fungi</taxon>
        <taxon>Dikarya</taxon>
        <taxon>Basidiomycota</taxon>
        <taxon>Agaricomycotina</taxon>
        <taxon>Agaricomycetes</taxon>
        <taxon>Agaricomycetidae</taxon>
        <taxon>Agaricales</taxon>
        <taxon>Agaricineae</taxon>
        <taxon>Galeropsidaceae</taxon>
        <taxon>Panaeolus</taxon>
    </lineage>
</organism>
<dbReference type="EMBL" id="NHTK01001262">
    <property type="protein sequence ID" value="PPR01270.1"/>
    <property type="molecule type" value="Genomic_DNA"/>
</dbReference>
<dbReference type="InParanoid" id="A0A409YE39"/>
<accession>A0A409YE39</accession>
<keyword evidence="2" id="KW-1185">Reference proteome</keyword>
<proteinExistence type="predicted"/>